<evidence type="ECO:0000313" key="1">
    <source>
        <dbReference type="EMBL" id="KAG8182144.1"/>
    </source>
</evidence>
<sequence>MEHVKNTHIFLYIRIPAKHRGFCISHRGSSACRPSDRVVGGGWMLRMVFFLVGHAARFRTGDFAWISQLHENAFTNHKKKLASRAIPAKPIPFFNYDVIPQTLLSQLSEEGIKFLHPCCTRGFELAPSSSNGPQKTWQGGEIRHDYWPNS</sequence>
<organism evidence="1 2">
    <name type="scientific">Oedothorax gibbosus</name>
    <dbReference type="NCBI Taxonomy" id="931172"/>
    <lineage>
        <taxon>Eukaryota</taxon>
        <taxon>Metazoa</taxon>
        <taxon>Ecdysozoa</taxon>
        <taxon>Arthropoda</taxon>
        <taxon>Chelicerata</taxon>
        <taxon>Arachnida</taxon>
        <taxon>Araneae</taxon>
        <taxon>Araneomorphae</taxon>
        <taxon>Entelegynae</taxon>
        <taxon>Araneoidea</taxon>
        <taxon>Linyphiidae</taxon>
        <taxon>Erigoninae</taxon>
        <taxon>Oedothorax</taxon>
    </lineage>
</organism>
<dbReference type="Proteomes" id="UP000827092">
    <property type="component" value="Unassembled WGS sequence"/>
</dbReference>
<gene>
    <name evidence="1" type="ORF">JTE90_014554</name>
</gene>
<evidence type="ECO:0000313" key="2">
    <source>
        <dbReference type="Proteomes" id="UP000827092"/>
    </source>
</evidence>
<comment type="caution">
    <text evidence="1">The sequence shown here is derived from an EMBL/GenBank/DDBJ whole genome shotgun (WGS) entry which is preliminary data.</text>
</comment>
<dbReference type="EMBL" id="JAFNEN010000478">
    <property type="protein sequence ID" value="KAG8182144.1"/>
    <property type="molecule type" value="Genomic_DNA"/>
</dbReference>
<protein>
    <submittedName>
        <fullName evidence="1">Uncharacterized protein</fullName>
    </submittedName>
</protein>
<reference evidence="1 2" key="1">
    <citation type="journal article" date="2022" name="Nat. Ecol. Evol.">
        <title>A masculinizing supergene underlies an exaggerated male reproductive morph in a spider.</title>
        <authorList>
            <person name="Hendrickx F."/>
            <person name="De Corte Z."/>
            <person name="Sonet G."/>
            <person name="Van Belleghem S.M."/>
            <person name="Kostlbacher S."/>
            <person name="Vangestel C."/>
        </authorList>
    </citation>
    <scope>NUCLEOTIDE SEQUENCE [LARGE SCALE GENOMIC DNA]</scope>
    <source>
        <strain evidence="1">W744_W776</strain>
    </source>
</reference>
<accession>A0AAV6UDU5</accession>
<proteinExistence type="predicted"/>
<keyword evidence="2" id="KW-1185">Reference proteome</keyword>
<name>A0AAV6UDU5_9ARAC</name>
<dbReference type="AlphaFoldDB" id="A0AAV6UDU5"/>